<dbReference type="AlphaFoldDB" id="A0A511ACS8"/>
<gene>
    <name evidence="2" type="ORF">MAE01_09820</name>
</gene>
<dbReference type="Proteomes" id="UP000321225">
    <property type="component" value="Unassembled WGS sequence"/>
</dbReference>
<dbReference type="OrthoDB" id="68692at2"/>
<sequence>MDDWTPHRREDGELLGWIHPAGNDWTAVDILGRTVSDAVDWLVAEEALEAHGLAWLAEPWMLEDDGRPTRVRIVEVTPDHDGTPGRIVVKAEDYGDVTRPASEPIELSWPLPDRLRPPQPGDPDGFTF</sequence>
<accession>A0A511ACS8</accession>
<reference evidence="2 3" key="1">
    <citation type="submission" date="2019-07" db="EMBL/GenBank/DDBJ databases">
        <title>Whole genome shotgun sequence of Microbacterium aerolatum NBRC 103071.</title>
        <authorList>
            <person name="Hosoyama A."/>
            <person name="Uohara A."/>
            <person name="Ohji S."/>
            <person name="Ichikawa N."/>
        </authorList>
    </citation>
    <scope>NUCLEOTIDE SEQUENCE [LARGE SCALE GENOMIC DNA]</scope>
    <source>
        <strain evidence="2 3">NBRC 103071</strain>
    </source>
</reference>
<evidence type="ECO:0000313" key="3">
    <source>
        <dbReference type="Proteomes" id="UP000321225"/>
    </source>
</evidence>
<name>A0A511ACS8_9MICO</name>
<proteinExistence type="predicted"/>
<dbReference type="EMBL" id="BJUW01000003">
    <property type="protein sequence ID" value="GEK85806.1"/>
    <property type="molecule type" value="Genomic_DNA"/>
</dbReference>
<comment type="caution">
    <text evidence="2">The sequence shown here is derived from an EMBL/GenBank/DDBJ whole genome shotgun (WGS) entry which is preliminary data.</text>
</comment>
<evidence type="ECO:0000256" key="1">
    <source>
        <dbReference type="SAM" id="MobiDB-lite"/>
    </source>
</evidence>
<protein>
    <submittedName>
        <fullName evidence="2">Uncharacterized protein</fullName>
    </submittedName>
</protein>
<dbReference type="RefSeq" id="WP_147038425.1">
    <property type="nucleotide sequence ID" value="NZ_BJUW01000003.1"/>
</dbReference>
<feature type="region of interest" description="Disordered" evidence="1">
    <location>
        <begin position="93"/>
        <end position="128"/>
    </location>
</feature>
<organism evidence="2 3">
    <name type="scientific">Microbacterium aerolatum</name>
    <dbReference type="NCBI Taxonomy" id="153731"/>
    <lineage>
        <taxon>Bacteria</taxon>
        <taxon>Bacillati</taxon>
        <taxon>Actinomycetota</taxon>
        <taxon>Actinomycetes</taxon>
        <taxon>Micrococcales</taxon>
        <taxon>Microbacteriaceae</taxon>
        <taxon>Microbacterium</taxon>
    </lineage>
</organism>
<keyword evidence="3" id="KW-1185">Reference proteome</keyword>
<evidence type="ECO:0000313" key="2">
    <source>
        <dbReference type="EMBL" id="GEK85806.1"/>
    </source>
</evidence>